<dbReference type="CDD" id="cd18870">
    <property type="entry name" value="NUDIX_AcylCoAdiphos_Nudt19"/>
    <property type="match status" value="1"/>
</dbReference>
<keyword evidence="10" id="KW-1185">Reference proteome</keyword>
<evidence type="ECO:0000256" key="4">
    <source>
        <dbReference type="ARBA" id="ARBA00022801"/>
    </source>
</evidence>
<dbReference type="EMBL" id="SDPP02000001">
    <property type="protein sequence ID" value="KAA1380951.1"/>
    <property type="molecule type" value="Genomic_DNA"/>
</dbReference>
<dbReference type="GO" id="GO:0046872">
    <property type="term" value="F:metal ion binding"/>
    <property type="evidence" value="ECO:0007669"/>
    <property type="project" value="UniProtKB-KW"/>
</dbReference>
<gene>
    <name evidence="9" type="ORF">ESP62_006065</name>
</gene>
<evidence type="ECO:0000256" key="5">
    <source>
        <dbReference type="ARBA" id="ARBA00022842"/>
    </source>
</evidence>
<evidence type="ECO:0000256" key="6">
    <source>
        <dbReference type="ARBA" id="ARBA00023211"/>
    </source>
</evidence>
<dbReference type="PANTHER" id="PTHR12318">
    <property type="entry name" value="TESTOSTERONE-REGULATED PROTEIN RP2"/>
    <property type="match status" value="1"/>
</dbReference>
<dbReference type="AlphaFoldDB" id="A0A641AVE3"/>
<dbReference type="InterPro" id="IPR000086">
    <property type="entry name" value="NUDIX_hydrolase_dom"/>
</dbReference>
<evidence type="ECO:0000256" key="7">
    <source>
        <dbReference type="SAM" id="MobiDB-lite"/>
    </source>
</evidence>
<organism evidence="9 10">
    <name type="scientific">Aeromicrobium fastidiosum</name>
    <dbReference type="NCBI Taxonomy" id="52699"/>
    <lineage>
        <taxon>Bacteria</taxon>
        <taxon>Bacillati</taxon>
        <taxon>Actinomycetota</taxon>
        <taxon>Actinomycetes</taxon>
        <taxon>Propionibacteriales</taxon>
        <taxon>Nocardioidaceae</taxon>
        <taxon>Aeromicrobium</taxon>
    </lineage>
</organism>
<sequence length="270" mass="29234">MPLPERLRETATNPPQPPVTPRDAATIVVVRDGERGTEAYLMRRQTSMAFAAGMYVFPGGGLTASDLEHEVPWVGPDADEWGRRFRCEPRLARGLVVAAVRETFEETGILLAGPDADTVVSDTSGDDMQAARGALDEGELAFADFLDDHDLVLRADLLGAWAHWITPEFEPRRYDTRFFVAALPAGQRVGAMSRESDRAVWAPLSSVLASVEAGEAAMMPPTIAACREVSAHTAETVVAASIGREFPTILPRLVLVDGDPFLETHLGDNP</sequence>
<accession>A0A641AVE3</accession>
<keyword evidence="6" id="KW-0464">Manganese</keyword>
<evidence type="ECO:0000259" key="8">
    <source>
        <dbReference type="PROSITE" id="PS51462"/>
    </source>
</evidence>
<evidence type="ECO:0000256" key="1">
    <source>
        <dbReference type="ARBA" id="ARBA00001936"/>
    </source>
</evidence>
<evidence type="ECO:0000313" key="10">
    <source>
        <dbReference type="Proteomes" id="UP001515100"/>
    </source>
</evidence>
<dbReference type="PANTHER" id="PTHR12318:SF0">
    <property type="entry name" value="ACYL-COENZYME A DIPHOSPHATASE NUDT19"/>
    <property type="match status" value="1"/>
</dbReference>
<dbReference type="Gene3D" id="3.90.79.10">
    <property type="entry name" value="Nucleoside Triphosphate Pyrophosphohydrolase"/>
    <property type="match status" value="1"/>
</dbReference>
<feature type="domain" description="Nudix hydrolase" evidence="8">
    <location>
        <begin position="20"/>
        <end position="224"/>
    </location>
</feature>
<comment type="caution">
    <text evidence="9">The sequence shown here is derived from an EMBL/GenBank/DDBJ whole genome shotgun (WGS) entry which is preliminary data.</text>
</comment>
<evidence type="ECO:0000256" key="2">
    <source>
        <dbReference type="ARBA" id="ARBA00001946"/>
    </source>
</evidence>
<keyword evidence="5" id="KW-0460">Magnesium</keyword>
<keyword evidence="3" id="KW-0479">Metal-binding</keyword>
<dbReference type="GO" id="GO:0016818">
    <property type="term" value="F:hydrolase activity, acting on acid anhydrides, in phosphorus-containing anhydrides"/>
    <property type="evidence" value="ECO:0007669"/>
    <property type="project" value="InterPro"/>
</dbReference>
<comment type="cofactor">
    <cofactor evidence="1">
        <name>Mn(2+)</name>
        <dbReference type="ChEBI" id="CHEBI:29035"/>
    </cofactor>
</comment>
<comment type="cofactor">
    <cofactor evidence="2">
        <name>Mg(2+)</name>
        <dbReference type="ChEBI" id="CHEBI:18420"/>
    </cofactor>
</comment>
<dbReference type="InterPro" id="IPR039121">
    <property type="entry name" value="NUDT19"/>
</dbReference>
<name>A0A641AVE3_9ACTN</name>
<protein>
    <submittedName>
        <fullName evidence="9">NUDIX hydrolase</fullName>
    </submittedName>
</protein>
<keyword evidence="4 9" id="KW-0378">Hydrolase</keyword>
<dbReference type="Proteomes" id="UP001515100">
    <property type="component" value="Unassembled WGS sequence"/>
</dbReference>
<dbReference type="PROSITE" id="PS51462">
    <property type="entry name" value="NUDIX"/>
    <property type="match status" value="1"/>
</dbReference>
<feature type="region of interest" description="Disordered" evidence="7">
    <location>
        <begin position="1"/>
        <end position="22"/>
    </location>
</feature>
<proteinExistence type="predicted"/>
<dbReference type="InterPro" id="IPR015797">
    <property type="entry name" value="NUDIX_hydrolase-like_dom_sf"/>
</dbReference>
<dbReference type="SUPFAM" id="SSF55811">
    <property type="entry name" value="Nudix"/>
    <property type="match status" value="1"/>
</dbReference>
<evidence type="ECO:0000313" key="9">
    <source>
        <dbReference type="EMBL" id="KAA1380951.1"/>
    </source>
</evidence>
<dbReference type="OrthoDB" id="7183442at2"/>
<evidence type="ECO:0000256" key="3">
    <source>
        <dbReference type="ARBA" id="ARBA00022723"/>
    </source>
</evidence>
<reference evidence="9" key="1">
    <citation type="submission" date="2019-09" db="EMBL/GenBank/DDBJ databases">
        <authorList>
            <person name="Li J."/>
        </authorList>
    </citation>
    <scope>NUCLEOTIDE SEQUENCE [LARGE SCALE GENOMIC DNA]</scope>
    <source>
        <strain evidence="9">NRBC 14897</strain>
    </source>
</reference>